<dbReference type="SUPFAM" id="SSF103039">
    <property type="entry name" value="CheC-like"/>
    <property type="match status" value="1"/>
</dbReference>
<keyword evidence="4" id="KW-1185">Reference proteome</keyword>
<protein>
    <recommendedName>
        <fullName evidence="2">Chemotaxis phosphatase CheX-like domain-containing protein</fullName>
    </recommendedName>
</protein>
<evidence type="ECO:0000313" key="3">
    <source>
        <dbReference type="EMBL" id="GEJ59227.1"/>
    </source>
</evidence>
<dbReference type="AlphaFoldDB" id="A0A7I9VTF1"/>
<dbReference type="InterPro" id="IPR028051">
    <property type="entry name" value="CheX-like_dom"/>
</dbReference>
<feature type="domain" description="Chemotaxis phosphatase CheX-like" evidence="2">
    <location>
        <begin position="41"/>
        <end position="116"/>
    </location>
</feature>
<dbReference type="EMBL" id="BJTG01000011">
    <property type="protein sequence ID" value="GEJ59227.1"/>
    <property type="molecule type" value="Genomic_DNA"/>
</dbReference>
<comment type="caution">
    <text evidence="3">The sequence shown here is derived from an EMBL/GenBank/DDBJ whole genome shotgun (WGS) entry which is preliminary data.</text>
</comment>
<dbReference type="Pfam" id="PF13690">
    <property type="entry name" value="CheX"/>
    <property type="match status" value="1"/>
</dbReference>
<reference evidence="4" key="1">
    <citation type="journal article" date="2020" name="Appl. Environ. Microbiol.">
        <title>Diazotrophic Anaeromyxobacter Isolates from Soils.</title>
        <authorList>
            <person name="Masuda Y."/>
            <person name="Yamanaka H."/>
            <person name="Xu Z.X."/>
            <person name="Shiratori Y."/>
            <person name="Aono T."/>
            <person name="Amachi S."/>
            <person name="Senoo K."/>
            <person name="Itoh H."/>
        </authorList>
    </citation>
    <scope>NUCLEOTIDE SEQUENCE [LARGE SCALE GENOMIC DNA]</scope>
    <source>
        <strain evidence="4">R267</strain>
    </source>
</reference>
<keyword evidence="1" id="KW-0145">Chemotaxis</keyword>
<evidence type="ECO:0000259" key="2">
    <source>
        <dbReference type="Pfam" id="PF13690"/>
    </source>
</evidence>
<proteinExistence type="predicted"/>
<organism evidence="3 4">
    <name type="scientific">Anaeromyxobacter diazotrophicus</name>
    <dbReference type="NCBI Taxonomy" id="2590199"/>
    <lineage>
        <taxon>Bacteria</taxon>
        <taxon>Pseudomonadati</taxon>
        <taxon>Myxococcota</taxon>
        <taxon>Myxococcia</taxon>
        <taxon>Myxococcales</taxon>
        <taxon>Cystobacterineae</taxon>
        <taxon>Anaeromyxobacteraceae</taxon>
        <taxon>Anaeromyxobacter</taxon>
    </lineage>
</organism>
<name>A0A7I9VTF1_9BACT</name>
<dbReference type="InterPro" id="IPR028976">
    <property type="entry name" value="CheC-like_sf"/>
</dbReference>
<dbReference type="Proteomes" id="UP000503640">
    <property type="component" value="Unassembled WGS sequence"/>
</dbReference>
<dbReference type="RefSeq" id="WP_176068503.1">
    <property type="nucleotide sequence ID" value="NZ_BJTG01000011.1"/>
</dbReference>
<evidence type="ECO:0000256" key="1">
    <source>
        <dbReference type="ARBA" id="ARBA00022500"/>
    </source>
</evidence>
<gene>
    <name evidence="3" type="ORF">AMYX_39680</name>
</gene>
<dbReference type="Gene3D" id="3.40.1550.10">
    <property type="entry name" value="CheC-like"/>
    <property type="match status" value="1"/>
</dbReference>
<sequence length="156" mass="16104">MAADVAEILARTLSQVLEEAAFLFAERSEEPPPLAGAVLQARLSFMGDHEGELVLAAPLDLCATLAANLLGEDEGGAATTGDDEDAVGELLNMVAGALLVELFGPEAKCLLGLPRVERVAPAQHEGELAHADAVATLVEEEGRRIDLSARLPGGAA</sequence>
<accession>A0A7I9VTF1</accession>
<dbReference type="GO" id="GO:0006935">
    <property type="term" value="P:chemotaxis"/>
    <property type="evidence" value="ECO:0007669"/>
    <property type="project" value="UniProtKB-KW"/>
</dbReference>
<evidence type="ECO:0000313" key="4">
    <source>
        <dbReference type="Proteomes" id="UP000503640"/>
    </source>
</evidence>